<feature type="transmembrane region" description="Helical" evidence="8">
    <location>
        <begin position="199"/>
        <end position="216"/>
    </location>
</feature>
<dbReference type="STRING" id="394193.SAMN04489732_116186"/>
<evidence type="ECO:0000256" key="2">
    <source>
        <dbReference type="ARBA" id="ARBA00008821"/>
    </source>
</evidence>
<evidence type="ECO:0000256" key="3">
    <source>
        <dbReference type="ARBA" id="ARBA00022448"/>
    </source>
</evidence>
<organism evidence="9 10">
    <name type="scientific">Amycolatopsis saalfeldensis</name>
    <dbReference type="NCBI Taxonomy" id="394193"/>
    <lineage>
        <taxon>Bacteria</taxon>
        <taxon>Bacillati</taxon>
        <taxon>Actinomycetota</taxon>
        <taxon>Actinomycetes</taxon>
        <taxon>Pseudonocardiales</taxon>
        <taxon>Pseudonocardiaceae</taxon>
        <taxon>Amycolatopsis</taxon>
    </lineage>
</organism>
<accession>A0A1H8YHE6</accession>
<evidence type="ECO:0000313" key="9">
    <source>
        <dbReference type="EMBL" id="SEP51644.1"/>
    </source>
</evidence>
<feature type="transmembrane region" description="Helical" evidence="8">
    <location>
        <begin position="411"/>
        <end position="431"/>
    </location>
</feature>
<evidence type="ECO:0000256" key="1">
    <source>
        <dbReference type="ARBA" id="ARBA00004651"/>
    </source>
</evidence>
<dbReference type="NCBIfam" id="NF037981">
    <property type="entry name" value="NCS2_1"/>
    <property type="match status" value="1"/>
</dbReference>
<evidence type="ECO:0000256" key="6">
    <source>
        <dbReference type="ARBA" id="ARBA00022989"/>
    </source>
</evidence>
<feature type="transmembrane region" description="Helical" evidence="8">
    <location>
        <begin position="290"/>
        <end position="310"/>
    </location>
</feature>
<evidence type="ECO:0000256" key="4">
    <source>
        <dbReference type="ARBA" id="ARBA00022475"/>
    </source>
</evidence>
<feature type="transmembrane region" description="Helical" evidence="8">
    <location>
        <begin position="322"/>
        <end position="345"/>
    </location>
</feature>
<keyword evidence="4" id="KW-1003">Cell membrane</keyword>
<evidence type="ECO:0000256" key="8">
    <source>
        <dbReference type="SAM" id="Phobius"/>
    </source>
</evidence>
<dbReference type="Pfam" id="PF00860">
    <property type="entry name" value="Xan_ur_permease"/>
    <property type="match status" value="1"/>
</dbReference>
<dbReference type="Proteomes" id="UP000198582">
    <property type="component" value="Unassembled WGS sequence"/>
</dbReference>
<keyword evidence="6 8" id="KW-1133">Transmembrane helix</keyword>
<feature type="transmembrane region" description="Helical" evidence="8">
    <location>
        <begin position="109"/>
        <end position="132"/>
    </location>
</feature>
<proteinExistence type="inferred from homology"/>
<feature type="transmembrane region" description="Helical" evidence="8">
    <location>
        <begin position="57"/>
        <end position="78"/>
    </location>
</feature>
<reference evidence="9 10" key="1">
    <citation type="submission" date="2016-10" db="EMBL/GenBank/DDBJ databases">
        <authorList>
            <person name="de Groot N.N."/>
        </authorList>
    </citation>
    <scope>NUCLEOTIDE SEQUENCE [LARGE SCALE GENOMIC DNA]</scope>
    <source>
        <strain evidence="9 10">DSM 44993</strain>
    </source>
</reference>
<keyword evidence="10" id="KW-1185">Reference proteome</keyword>
<dbReference type="NCBIfam" id="TIGR03173">
    <property type="entry name" value="pbuX"/>
    <property type="match status" value="1"/>
</dbReference>
<comment type="subcellular location">
    <subcellularLocation>
        <location evidence="1">Cell membrane</location>
        <topology evidence="1">Multi-pass membrane protein</topology>
    </subcellularLocation>
</comment>
<dbReference type="InterPro" id="IPR006043">
    <property type="entry name" value="NCS2"/>
</dbReference>
<evidence type="ECO:0000313" key="10">
    <source>
        <dbReference type="Proteomes" id="UP000198582"/>
    </source>
</evidence>
<feature type="transmembrane region" description="Helical" evidence="8">
    <location>
        <begin position="84"/>
        <end position="102"/>
    </location>
</feature>
<sequence>MSERPDHPSNHPVDARPPLPQLVLGGIQHVAAMYAGVVAPPLVIGAAVGLSPGQLSLLISASLFTAGLATLLQTLGLWRFGARLPLVNGVTFASVAPILAIAEQHKSGGALGVVYGATLVGGLFVVLAAPFFSKLTRFFPPVVTGTVITLIGVSLLPVAVQWISAQRPSARPSGLLLAGVTLLAVLVFTRFLSGFWSRIALLLGLVAGTLVAWPLGEVDTSTLKQAPVFGIVTPFHFGAPVFDVAAIVSMAIVMLVVMAESTADLLALGEIVGRPTTGRTLADGLRADGLATAVSTVFGGFACTAFAQNIGLVSLTRMVSRYVVAASGVVLVVLGVLPVTGGVIALVPQPVLGGAGLVLFGSVAVSGVRTLAKASFEHPANVAIVAASLGIGLIPIALPDFYSGFPAALQVVLNSGISAGCLTAVVLNLAFGERLIERSSAKELSSVS</sequence>
<dbReference type="PANTHER" id="PTHR42810">
    <property type="entry name" value="PURINE PERMEASE C1399.01C-RELATED"/>
    <property type="match status" value="1"/>
</dbReference>
<evidence type="ECO:0000256" key="5">
    <source>
        <dbReference type="ARBA" id="ARBA00022692"/>
    </source>
</evidence>
<keyword evidence="3" id="KW-0813">Transport</keyword>
<feature type="transmembrane region" description="Helical" evidence="8">
    <location>
        <begin position="237"/>
        <end position="259"/>
    </location>
</feature>
<feature type="transmembrane region" description="Helical" evidence="8">
    <location>
        <begin position="31"/>
        <end position="50"/>
    </location>
</feature>
<keyword evidence="7 8" id="KW-0472">Membrane</keyword>
<feature type="transmembrane region" description="Helical" evidence="8">
    <location>
        <begin position="175"/>
        <end position="193"/>
    </location>
</feature>
<dbReference type="GO" id="GO:0042907">
    <property type="term" value="F:xanthine transmembrane transporter activity"/>
    <property type="evidence" value="ECO:0007669"/>
    <property type="project" value="TreeGrafter"/>
</dbReference>
<feature type="transmembrane region" description="Helical" evidence="8">
    <location>
        <begin position="380"/>
        <end position="399"/>
    </location>
</feature>
<evidence type="ECO:0000256" key="7">
    <source>
        <dbReference type="ARBA" id="ARBA00023136"/>
    </source>
</evidence>
<dbReference type="PROSITE" id="PS01116">
    <property type="entry name" value="XANTH_URACIL_PERMASE"/>
    <property type="match status" value="1"/>
</dbReference>
<dbReference type="GO" id="GO:0005886">
    <property type="term" value="C:plasma membrane"/>
    <property type="evidence" value="ECO:0007669"/>
    <property type="project" value="UniProtKB-SubCell"/>
</dbReference>
<dbReference type="InterPro" id="IPR017588">
    <property type="entry name" value="UacT-like"/>
</dbReference>
<dbReference type="RefSeq" id="WP_091623615.1">
    <property type="nucleotide sequence ID" value="NZ_FOEF01000016.1"/>
</dbReference>
<keyword evidence="5 8" id="KW-0812">Transmembrane</keyword>
<feature type="transmembrane region" description="Helical" evidence="8">
    <location>
        <begin position="138"/>
        <end position="163"/>
    </location>
</feature>
<feature type="transmembrane region" description="Helical" evidence="8">
    <location>
        <begin position="351"/>
        <end position="368"/>
    </location>
</feature>
<dbReference type="PANTHER" id="PTHR42810:SF4">
    <property type="entry name" value="URIC ACID TRANSPORTER UACT"/>
    <property type="match status" value="1"/>
</dbReference>
<comment type="similarity">
    <text evidence="2">Belongs to the nucleobase:cation symporter-2 (NCS2) (TC 2.A.40) family.</text>
</comment>
<protein>
    <submittedName>
        <fullName evidence="9">Xanthine permease</fullName>
    </submittedName>
</protein>
<gene>
    <name evidence="9" type="ORF">SAMN04489732_116186</name>
</gene>
<dbReference type="EMBL" id="FOEF01000016">
    <property type="protein sequence ID" value="SEP51644.1"/>
    <property type="molecule type" value="Genomic_DNA"/>
</dbReference>
<dbReference type="NCBIfam" id="TIGR00801">
    <property type="entry name" value="ncs2"/>
    <property type="match status" value="1"/>
</dbReference>
<dbReference type="OrthoDB" id="9805749at2"/>
<dbReference type="InterPro" id="IPR006042">
    <property type="entry name" value="Xan_ur_permease"/>
</dbReference>
<dbReference type="AlphaFoldDB" id="A0A1H8YHE6"/>
<name>A0A1H8YHE6_9PSEU</name>